<keyword evidence="10" id="KW-1185">Reference proteome</keyword>
<dbReference type="GO" id="GO:0043565">
    <property type="term" value="F:sequence-specific DNA binding"/>
    <property type="evidence" value="ECO:0007669"/>
    <property type="project" value="InterPro"/>
</dbReference>
<evidence type="ECO:0000256" key="4">
    <source>
        <dbReference type="ARBA" id="ARBA00023125"/>
    </source>
</evidence>
<dbReference type="SUPFAM" id="SSF118290">
    <property type="entry name" value="WRKY DNA-binding domain"/>
    <property type="match status" value="1"/>
</dbReference>
<dbReference type="Proteomes" id="UP000257109">
    <property type="component" value="Unassembled WGS sequence"/>
</dbReference>
<dbReference type="FunFam" id="2.20.25.80:FF:000006">
    <property type="entry name" value="WRKY transcription factor"/>
    <property type="match status" value="1"/>
</dbReference>
<feature type="region of interest" description="Disordered" evidence="7">
    <location>
        <begin position="353"/>
        <end position="387"/>
    </location>
</feature>
<dbReference type="InterPro" id="IPR036576">
    <property type="entry name" value="WRKY_dom_sf"/>
</dbReference>
<comment type="subcellular location">
    <subcellularLocation>
        <location evidence="1">Nucleus</location>
    </subcellularLocation>
</comment>
<feature type="compositionally biased region" description="Low complexity" evidence="7">
    <location>
        <begin position="263"/>
        <end position="276"/>
    </location>
</feature>
<dbReference type="PROSITE" id="PS50811">
    <property type="entry name" value="WRKY"/>
    <property type="match status" value="1"/>
</dbReference>
<accession>A0A371EB48</accession>
<feature type="domain" description="WRKY" evidence="8">
    <location>
        <begin position="163"/>
        <end position="228"/>
    </location>
</feature>
<evidence type="ECO:0000256" key="5">
    <source>
        <dbReference type="ARBA" id="ARBA00023163"/>
    </source>
</evidence>
<keyword evidence="5" id="KW-0804">Transcription</keyword>
<evidence type="ECO:0000256" key="1">
    <source>
        <dbReference type="ARBA" id="ARBA00004123"/>
    </source>
</evidence>
<dbReference type="PANTHER" id="PTHR31221:SF318">
    <property type="entry name" value="WRKY TRANSCRIPTION FACTOR 2-RELATED"/>
    <property type="match status" value="1"/>
</dbReference>
<dbReference type="InterPro" id="IPR044810">
    <property type="entry name" value="WRKY_plant"/>
</dbReference>
<feature type="non-terminal residue" evidence="9">
    <location>
        <position position="1"/>
    </location>
</feature>
<dbReference type="EMBL" id="QJKJ01015004">
    <property type="protein sequence ID" value="RDX63262.1"/>
    <property type="molecule type" value="Genomic_DNA"/>
</dbReference>
<dbReference type="PANTHER" id="PTHR31221">
    <property type="entry name" value="WRKY TRANSCRIPTION FACTOR PROTEIN 1-RELATED"/>
    <property type="match status" value="1"/>
</dbReference>
<evidence type="ECO:0000313" key="9">
    <source>
        <dbReference type="EMBL" id="RDX63262.1"/>
    </source>
</evidence>
<evidence type="ECO:0000256" key="3">
    <source>
        <dbReference type="ARBA" id="ARBA00023015"/>
    </source>
</evidence>
<feature type="region of interest" description="Disordered" evidence="7">
    <location>
        <begin position="111"/>
        <end position="137"/>
    </location>
</feature>
<dbReference type="InterPro" id="IPR003657">
    <property type="entry name" value="WRKY_dom"/>
</dbReference>
<reference evidence="9" key="1">
    <citation type="submission" date="2018-05" db="EMBL/GenBank/DDBJ databases">
        <title>Draft genome of Mucuna pruriens seed.</title>
        <authorList>
            <person name="Nnadi N.E."/>
            <person name="Vos R."/>
            <person name="Hasami M.H."/>
            <person name="Devisetty U.K."/>
            <person name="Aguiy J.C."/>
        </authorList>
    </citation>
    <scope>NUCLEOTIDE SEQUENCE [LARGE SCALE GENOMIC DNA]</scope>
    <source>
        <strain evidence="9">JCA_2017</strain>
    </source>
</reference>
<name>A0A371EB48_MUCPR</name>
<proteinExistence type="predicted"/>
<evidence type="ECO:0000259" key="8">
    <source>
        <dbReference type="PROSITE" id="PS50811"/>
    </source>
</evidence>
<dbReference type="SMART" id="SM00774">
    <property type="entry name" value="WRKY"/>
    <property type="match status" value="1"/>
</dbReference>
<feature type="region of interest" description="Disordered" evidence="7">
    <location>
        <begin position="262"/>
        <end position="284"/>
    </location>
</feature>
<dbReference type="Pfam" id="PF03106">
    <property type="entry name" value="WRKY"/>
    <property type="match status" value="1"/>
</dbReference>
<organism evidence="9 10">
    <name type="scientific">Mucuna pruriens</name>
    <name type="common">Velvet bean</name>
    <name type="synonym">Dolichos pruriens</name>
    <dbReference type="NCBI Taxonomy" id="157652"/>
    <lineage>
        <taxon>Eukaryota</taxon>
        <taxon>Viridiplantae</taxon>
        <taxon>Streptophyta</taxon>
        <taxon>Embryophyta</taxon>
        <taxon>Tracheophyta</taxon>
        <taxon>Spermatophyta</taxon>
        <taxon>Magnoliopsida</taxon>
        <taxon>eudicotyledons</taxon>
        <taxon>Gunneridae</taxon>
        <taxon>Pentapetalae</taxon>
        <taxon>rosids</taxon>
        <taxon>fabids</taxon>
        <taxon>Fabales</taxon>
        <taxon>Fabaceae</taxon>
        <taxon>Papilionoideae</taxon>
        <taxon>50 kb inversion clade</taxon>
        <taxon>NPAAA clade</taxon>
        <taxon>indigoferoid/millettioid clade</taxon>
        <taxon>Phaseoleae</taxon>
        <taxon>Mucuna</taxon>
    </lineage>
</organism>
<dbReference type="Gene3D" id="2.20.25.80">
    <property type="entry name" value="WRKY domain"/>
    <property type="match status" value="1"/>
</dbReference>
<feature type="non-terminal residue" evidence="9">
    <location>
        <position position="387"/>
    </location>
</feature>
<evidence type="ECO:0000313" key="10">
    <source>
        <dbReference type="Proteomes" id="UP000257109"/>
    </source>
</evidence>
<feature type="compositionally biased region" description="Polar residues" evidence="7">
    <location>
        <begin position="370"/>
        <end position="379"/>
    </location>
</feature>
<keyword evidence="2" id="KW-0677">Repeat</keyword>
<dbReference type="GO" id="GO:0005634">
    <property type="term" value="C:nucleus"/>
    <property type="evidence" value="ECO:0007669"/>
    <property type="project" value="UniProtKB-SubCell"/>
</dbReference>
<gene>
    <name evidence="9" type="primary">WRKY46</name>
    <name evidence="9" type="ORF">CR513_58332</name>
</gene>
<dbReference type="STRING" id="157652.A0A371EB48"/>
<dbReference type="GO" id="GO:0003700">
    <property type="term" value="F:DNA-binding transcription factor activity"/>
    <property type="evidence" value="ECO:0007669"/>
    <property type="project" value="InterPro"/>
</dbReference>
<comment type="caution">
    <text evidence="9">The sequence shown here is derived from an EMBL/GenBank/DDBJ whole genome shotgun (WGS) entry which is preliminary data.</text>
</comment>
<evidence type="ECO:0000256" key="2">
    <source>
        <dbReference type="ARBA" id="ARBA00022737"/>
    </source>
</evidence>
<sequence>MDQVSADNNCLRAIGECQPLAPVDLPLPPPTQVHSSNDAETVKFPFDLNAQLDEKEPISCSKEARVEVGGACETTPATSDETKLPNSASADNIRPLRLFGFDVSPDVVPPTNAFDNDNEDRASVVEGGSGSDNRKRKGVLEECEQGGGRAFRGETVAVETESEKVTIMDDGYRWRKYGQKIIKGNIYPRAYYKCTSGRCAVRKHVERDSFNPKNVVTTYEGKHNHEAPPPRNNNKKQRVDKDDDGSEELAAVTANAVSAFGIPRNENLNAPNPAEPQDQTLELGNDTSPEFSNMFLSFMNSNMNNIGSSSSTPQMQYSPLNNTNTMPYLSYGLNRNRYDASQPGPSRVFEFPMSPPFNIPPSSGGFPQARFNSNGSSSVFPFRGARD</sequence>
<feature type="region of interest" description="Disordered" evidence="7">
    <location>
        <begin position="219"/>
        <end position="247"/>
    </location>
</feature>
<evidence type="ECO:0000256" key="6">
    <source>
        <dbReference type="ARBA" id="ARBA00023242"/>
    </source>
</evidence>
<keyword evidence="6" id="KW-0539">Nucleus</keyword>
<dbReference type="AlphaFoldDB" id="A0A371EB48"/>
<evidence type="ECO:0000256" key="7">
    <source>
        <dbReference type="SAM" id="MobiDB-lite"/>
    </source>
</evidence>
<protein>
    <submittedName>
        <fullName evidence="9">WRKY transcription factor SUSIBA2</fullName>
    </submittedName>
</protein>
<dbReference type="OrthoDB" id="1433132at2759"/>
<keyword evidence="3" id="KW-0805">Transcription regulation</keyword>
<keyword evidence="4" id="KW-0238">DNA-binding</keyword>